<dbReference type="InterPro" id="IPR034686">
    <property type="entry name" value="Terpene_cyclase-like_2"/>
</dbReference>
<proteinExistence type="inferred from homology"/>
<dbReference type="PANTHER" id="PTHR35201">
    <property type="entry name" value="TERPENE SYNTHASE"/>
    <property type="match status" value="1"/>
</dbReference>
<sequence length="335" mass="37318">MAAHYSTPALHWPQQPGPDSNLVISCPFPARVNPNLHRLTVDTELWIREQRLFSQHPDADRLTRRFLSHRYAEVHARMWPDAEYSGLWLANRLLTHMWCMDDFLDEIWGADQDDRADHVSGLIGEVLTGTATAADVAGEPLAAVLRTLWTEARAVALDFWMDRAAQTYLAYLKTTADDRAHRSARSVPTTAQYLASRNDGGGMFYAAALIEMANQAWLPEELATRSEIIDLSLRLNHSIAWANDLFAYPREADHGNGSNLMVVLTTHGGLSEHEAAARLVDLINAELATLNFLCDAADALPDPASRYAEGVRTTASGLLEWMATTARYERTVPQP</sequence>
<keyword evidence="1 2" id="KW-0456">Lyase</keyword>
<keyword evidence="2" id="KW-0460">Magnesium</keyword>
<accession>A0A6N7YYF9</accession>
<gene>
    <name evidence="3" type="ORF">GKO32_23625</name>
</gene>
<dbReference type="Gene3D" id="1.10.600.10">
    <property type="entry name" value="Farnesyl Diphosphate Synthase"/>
    <property type="match status" value="1"/>
</dbReference>
<comment type="cofactor">
    <cofactor evidence="2">
        <name>Mg(2+)</name>
        <dbReference type="ChEBI" id="CHEBI:18420"/>
    </cofactor>
</comment>
<organism evidence="3 4">
    <name type="scientific">Amycolatopsis pithecellobii</name>
    <dbReference type="NCBI Taxonomy" id="664692"/>
    <lineage>
        <taxon>Bacteria</taxon>
        <taxon>Bacillati</taxon>
        <taxon>Actinomycetota</taxon>
        <taxon>Actinomycetes</taxon>
        <taxon>Pseudonocardiales</taxon>
        <taxon>Pseudonocardiaceae</taxon>
        <taxon>Amycolatopsis</taxon>
    </lineage>
</organism>
<dbReference type="EC" id="4.2.3.-" evidence="2"/>
<protein>
    <recommendedName>
        <fullName evidence="2">Terpene synthase</fullName>
        <ecNumber evidence="2">4.2.3.-</ecNumber>
    </recommendedName>
</protein>
<evidence type="ECO:0000313" key="4">
    <source>
        <dbReference type="Proteomes" id="UP000440096"/>
    </source>
</evidence>
<dbReference type="InterPro" id="IPR008949">
    <property type="entry name" value="Isoprenoid_synthase_dom_sf"/>
</dbReference>
<dbReference type="RefSeq" id="WP_154759080.1">
    <property type="nucleotide sequence ID" value="NZ_WMBA01000041.1"/>
</dbReference>
<keyword evidence="2" id="KW-0479">Metal-binding</keyword>
<dbReference type="PANTHER" id="PTHR35201:SF4">
    <property type="entry name" value="BETA-PINACENE SYNTHASE-RELATED"/>
    <property type="match status" value="1"/>
</dbReference>
<dbReference type="SUPFAM" id="SSF48576">
    <property type="entry name" value="Terpenoid synthases"/>
    <property type="match status" value="1"/>
</dbReference>
<name>A0A6N7YYF9_9PSEU</name>
<evidence type="ECO:0000256" key="1">
    <source>
        <dbReference type="ARBA" id="ARBA00023239"/>
    </source>
</evidence>
<dbReference type="OrthoDB" id="4337823at2"/>
<dbReference type="Proteomes" id="UP000440096">
    <property type="component" value="Unassembled WGS sequence"/>
</dbReference>
<dbReference type="GO" id="GO:0046872">
    <property type="term" value="F:metal ion binding"/>
    <property type="evidence" value="ECO:0007669"/>
    <property type="project" value="UniProtKB-KW"/>
</dbReference>
<evidence type="ECO:0000256" key="2">
    <source>
        <dbReference type="RuleBase" id="RU366034"/>
    </source>
</evidence>
<keyword evidence="4" id="KW-1185">Reference proteome</keyword>
<comment type="caution">
    <text evidence="3">The sequence shown here is derived from an EMBL/GenBank/DDBJ whole genome shotgun (WGS) entry which is preliminary data.</text>
</comment>
<dbReference type="AlphaFoldDB" id="A0A6N7YYF9"/>
<evidence type="ECO:0000313" key="3">
    <source>
        <dbReference type="EMBL" id="MTD56938.1"/>
    </source>
</evidence>
<dbReference type="EMBL" id="WMBA01000041">
    <property type="protein sequence ID" value="MTD56938.1"/>
    <property type="molecule type" value="Genomic_DNA"/>
</dbReference>
<dbReference type="Pfam" id="PF19086">
    <property type="entry name" value="Terpene_syn_C_2"/>
    <property type="match status" value="1"/>
</dbReference>
<reference evidence="3 4" key="1">
    <citation type="submission" date="2019-11" db="EMBL/GenBank/DDBJ databases">
        <title>Draft genome of Amycolatopsis RM579.</title>
        <authorList>
            <person name="Duangmal K."/>
            <person name="Mingma R."/>
        </authorList>
    </citation>
    <scope>NUCLEOTIDE SEQUENCE [LARGE SCALE GENOMIC DNA]</scope>
    <source>
        <strain evidence="3 4">RM579</strain>
    </source>
</reference>
<comment type="similarity">
    <text evidence="2">Belongs to the terpene synthase family.</text>
</comment>
<dbReference type="GO" id="GO:0010333">
    <property type="term" value="F:terpene synthase activity"/>
    <property type="evidence" value="ECO:0007669"/>
    <property type="project" value="InterPro"/>
</dbReference>